<evidence type="ECO:0000313" key="4">
    <source>
        <dbReference type="Proteomes" id="UP001159363"/>
    </source>
</evidence>
<dbReference type="Proteomes" id="UP001159363">
    <property type="component" value="Chromosome 1"/>
</dbReference>
<organism evidence="3 4">
    <name type="scientific">Dryococelus australis</name>
    <dbReference type="NCBI Taxonomy" id="614101"/>
    <lineage>
        <taxon>Eukaryota</taxon>
        <taxon>Metazoa</taxon>
        <taxon>Ecdysozoa</taxon>
        <taxon>Arthropoda</taxon>
        <taxon>Hexapoda</taxon>
        <taxon>Insecta</taxon>
        <taxon>Pterygota</taxon>
        <taxon>Neoptera</taxon>
        <taxon>Polyneoptera</taxon>
        <taxon>Phasmatodea</taxon>
        <taxon>Verophasmatodea</taxon>
        <taxon>Anareolatae</taxon>
        <taxon>Phasmatidae</taxon>
        <taxon>Eurycanthinae</taxon>
        <taxon>Dryococelus</taxon>
    </lineage>
</organism>
<keyword evidence="1" id="KW-0732">Signal</keyword>
<dbReference type="Pfam" id="PF01498">
    <property type="entry name" value="HTH_Tnp_Tc3_2"/>
    <property type="match status" value="1"/>
</dbReference>
<dbReference type="InterPro" id="IPR002492">
    <property type="entry name" value="Transposase_Tc1-like"/>
</dbReference>
<protein>
    <recommendedName>
        <fullName evidence="2">Transposase Tc1-like domain-containing protein</fullName>
    </recommendedName>
</protein>
<evidence type="ECO:0000256" key="1">
    <source>
        <dbReference type="SAM" id="SignalP"/>
    </source>
</evidence>
<accession>A0ABQ9IG63</accession>
<keyword evidence="4" id="KW-1185">Reference proteome</keyword>
<proteinExistence type="predicted"/>
<name>A0ABQ9IG63_9NEOP</name>
<dbReference type="EMBL" id="JARBHB010000001">
    <property type="protein sequence ID" value="KAJ8895667.1"/>
    <property type="molecule type" value="Genomic_DNA"/>
</dbReference>
<gene>
    <name evidence="3" type="ORF">PR048_001003</name>
</gene>
<reference evidence="3 4" key="1">
    <citation type="submission" date="2023-02" db="EMBL/GenBank/DDBJ databases">
        <title>LHISI_Scaffold_Assembly.</title>
        <authorList>
            <person name="Stuart O.P."/>
            <person name="Cleave R."/>
            <person name="Magrath M.J.L."/>
            <person name="Mikheyev A.S."/>
        </authorList>
    </citation>
    <scope>NUCLEOTIDE SEQUENCE [LARGE SCALE GENOMIC DNA]</scope>
    <source>
        <strain evidence="3">Daus_M_001</strain>
        <tissue evidence="3">Leg muscle</tissue>
    </source>
</reference>
<comment type="caution">
    <text evidence="3">The sequence shown here is derived from an EMBL/GenBank/DDBJ whole genome shotgun (WGS) entry which is preliminary data.</text>
</comment>
<feature type="chain" id="PRO_5045986137" description="Transposase Tc1-like domain-containing protein" evidence="1">
    <location>
        <begin position="23"/>
        <end position="938"/>
    </location>
</feature>
<evidence type="ECO:0000259" key="2">
    <source>
        <dbReference type="Pfam" id="PF01498"/>
    </source>
</evidence>
<feature type="signal peptide" evidence="1">
    <location>
        <begin position="1"/>
        <end position="22"/>
    </location>
</feature>
<feature type="domain" description="Transposase Tc1-like" evidence="2">
    <location>
        <begin position="797"/>
        <end position="842"/>
    </location>
</feature>
<sequence length="938" mass="101683">MIRGSMRLIVIPVGILTTPVGARNRTSPMASILTPLSGVPSIIRDVDAMEVSRTVVTRSAQQPCRTDPAGLKLTYATHLPEIDGTSEPQAIHIIGTGILSCAVSKSVLLARCLSMQALEASYPVHAVDIFTFKKIRLARCACALSSMKMKVCADCASEKSHVLLEYFVSVPLSSNDSFFEYMQDAAPDISPVLPAPSTSSAVMATQLAASTSTSAVPSLQISIVLTSSAVMATQLPASTTTSAARSYTDATVQTISSAVTPTKSSIEPSKFSAEVPKTPLSALPASLAPAPTYPIGSSESLPEPLYRHQCHFCDKTFTFGHNVRRYKRLIVQIIIVACHISCDRFKVKRHGSCSSEPGAADPGLMSGSESLIRLGKTAKGNVYENLVDLEGKKGTNIADGDITALRPACSDALVPGAVVPNFPFIVLVGIATQNCSAGCKGGETGNTRENTPTSGIVPHDSHLRRSGVTWPGIELNSPWWQQSSLIVQPPRPNSDKARIRVSEKGRQGRSSFAAYVTLAVQPAARLSTARVYAPLDSGTFYLCWRPLEANTALGGKAAGQVAQGQVPALSDNATGRTTAYLHALIHNIHLLLTPKTRKTCNVFSLTISAIPLVRSILPCEESLFVLNVKPLCYKMTSVEEIVLAAAACVVGKRENTKKVLGETFSAGELRKLHTTLNDKQHHVTRMDRKTLRLVVLVVVAARGNGSRLEGECRREFFCVHVIHVQYVYVSSELSARPRSCRVDKKDKRTLQNGEVACASHFPGFHSSLSGSTACHARRYSDPKNYSYSNTLPGNVLRISTRTIANDRQTHRGKYVCTKTIRNRIYNAGYKARAPRQKPYIAEPTSRGAVGWCATTLGCKMLWVRIPACSRTGGREAAILDDVVRNFLLCHFCCGRSFWYLVCRNFPFPPRNGLDDSPTAILDVTGAKLPLSTYRHRWL</sequence>
<evidence type="ECO:0000313" key="3">
    <source>
        <dbReference type="EMBL" id="KAJ8895667.1"/>
    </source>
</evidence>